<keyword evidence="1" id="KW-0812">Transmembrane</keyword>
<evidence type="ECO:0000313" key="4">
    <source>
        <dbReference type="Proteomes" id="UP000033671"/>
    </source>
</evidence>
<evidence type="ECO:0000313" key="3">
    <source>
        <dbReference type="EMBL" id="KJV76945.1"/>
    </source>
</evidence>
<evidence type="ECO:0000256" key="1">
    <source>
        <dbReference type="SAM" id="Phobius"/>
    </source>
</evidence>
<dbReference type="EMBL" id="LAOA01000012">
    <property type="protein sequence ID" value="KJV76945.1"/>
    <property type="molecule type" value="Genomic_DNA"/>
</dbReference>
<dbReference type="Proteomes" id="UP000033671">
    <property type="component" value="Unassembled WGS sequence"/>
</dbReference>
<organism evidence="3 4">
    <name type="scientific">Orientia tsutsugamushi str. TA716</name>
    <dbReference type="NCBI Taxonomy" id="1359175"/>
    <lineage>
        <taxon>Bacteria</taxon>
        <taxon>Pseudomonadati</taxon>
        <taxon>Pseudomonadota</taxon>
        <taxon>Alphaproteobacteria</taxon>
        <taxon>Rickettsiales</taxon>
        <taxon>Rickettsiaceae</taxon>
        <taxon>Rickettsieae</taxon>
        <taxon>Orientia</taxon>
    </lineage>
</organism>
<comment type="caution">
    <text evidence="3">The sequence shown here is derived from an EMBL/GenBank/DDBJ whole genome shotgun (WGS) entry which is preliminary data.</text>
</comment>
<feature type="domain" description="Zinc finger/thioredoxin putative" evidence="2">
    <location>
        <begin position="1"/>
        <end position="37"/>
    </location>
</feature>
<gene>
    <name evidence="3" type="ORF">OTSTA716_0521</name>
</gene>
<dbReference type="PATRIC" id="fig|1359175.3.peg.334"/>
<reference evidence="3 4" key="1">
    <citation type="submission" date="2015-01" db="EMBL/GenBank/DDBJ databases">
        <title>Genome Sequencing of Rickettsiales.</title>
        <authorList>
            <person name="Daugherty S.C."/>
            <person name="Su Q."/>
            <person name="Abolude K."/>
            <person name="Beier-Sexton M."/>
            <person name="Carlyon J.A."/>
            <person name="Carter R."/>
            <person name="Day N.P."/>
            <person name="Dumler S.J."/>
            <person name="Dyachenko V."/>
            <person name="Godinez A."/>
            <person name="Kurtti T.J."/>
            <person name="Lichay M."/>
            <person name="Mullins K.E."/>
            <person name="Ott S."/>
            <person name="Pappas-Brown V."/>
            <person name="Paris D.H."/>
            <person name="Patel P."/>
            <person name="Richards A.L."/>
            <person name="Sadzewicz L."/>
            <person name="Sears K."/>
            <person name="Seidman D."/>
            <person name="Sengamalay N."/>
            <person name="Stenos J."/>
            <person name="Tallon L.J."/>
            <person name="Vincent G."/>
            <person name="Fraser C.M."/>
            <person name="Munderloh U."/>
            <person name="Dunning-Hotopp J.C."/>
        </authorList>
    </citation>
    <scope>NUCLEOTIDE SEQUENCE [LARGE SCALE GENOMIC DNA]</scope>
    <source>
        <strain evidence="3 4">TA716</strain>
    </source>
</reference>
<protein>
    <submittedName>
        <fullName evidence="3">MJ0042 family finger-like domain protein</fullName>
    </submittedName>
</protein>
<dbReference type="AlphaFoldDB" id="A0A0F3P9C8"/>
<keyword evidence="1" id="KW-1133">Transmembrane helix</keyword>
<dbReference type="NCBIfam" id="TIGR02098">
    <property type="entry name" value="MJ0042_CXXC"/>
    <property type="match status" value="1"/>
</dbReference>
<dbReference type="RefSeq" id="WP_045916760.1">
    <property type="nucleotide sequence ID" value="NZ_LAOA01000012.1"/>
</dbReference>
<proteinExistence type="predicted"/>
<sequence length="214" mass="24342">MQISCPQCNTVFALPNNKNLSFKNIRKIKCSKCQHIWIGKLQDLISVPMTTASFCATDYSYQLGNNISSLLNREQYTVSISRYSVILPFILASLISLLLFLTVKYNSAAQDIILGEKKHISLHRVTSTYIPETNHRVIQYILFNNSSIAVHLPVIKICTYDQNKKLINYHLFSNEEIILPAKTYALVKTKFQNDNIQLGSFSISLGNNSLFMIN</sequence>
<dbReference type="InterPro" id="IPR011723">
    <property type="entry name" value="Znf/thioredoxin_put"/>
</dbReference>
<keyword evidence="1" id="KW-0472">Membrane</keyword>
<evidence type="ECO:0000259" key="2">
    <source>
        <dbReference type="Pfam" id="PF13717"/>
    </source>
</evidence>
<feature type="transmembrane region" description="Helical" evidence="1">
    <location>
        <begin position="83"/>
        <end position="103"/>
    </location>
</feature>
<dbReference type="Pfam" id="PF13717">
    <property type="entry name" value="Zn_ribbon_4"/>
    <property type="match status" value="1"/>
</dbReference>
<accession>A0A0F3P9C8</accession>
<name>A0A0F3P9C8_ORITS</name>